<comment type="function">
    <text evidence="2">Repressor of jasmonate responses.</text>
</comment>
<evidence type="ECO:0000313" key="5">
    <source>
        <dbReference type="EMBL" id="WVZ19344.1"/>
    </source>
</evidence>
<evidence type="ECO:0000259" key="4">
    <source>
        <dbReference type="PROSITE" id="PS51320"/>
    </source>
</evidence>
<feature type="domain" description="Tify" evidence="4">
    <location>
        <begin position="282"/>
        <end position="317"/>
    </location>
</feature>
<keyword evidence="2" id="KW-0539">Nucleus</keyword>
<dbReference type="PROSITE" id="PS51320">
    <property type="entry name" value="TIFY"/>
    <property type="match status" value="1"/>
</dbReference>
<organism evidence="5 6">
    <name type="scientific">Vigna mungo</name>
    <name type="common">Black gram</name>
    <name type="synonym">Phaseolus mungo</name>
    <dbReference type="NCBI Taxonomy" id="3915"/>
    <lineage>
        <taxon>Eukaryota</taxon>
        <taxon>Viridiplantae</taxon>
        <taxon>Streptophyta</taxon>
        <taxon>Embryophyta</taxon>
        <taxon>Tracheophyta</taxon>
        <taxon>Spermatophyta</taxon>
        <taxon>Magnoliopsida</taxon>
        <taxon>eudicotyledons</taxon>
        <taxon>Gunneridae</taxon>
        <taxon>Pentapetalae</taxon>
        <taxon>rosids</taxon>
        <taxon>fabids</taxon>
        <taxon>Fabales</taxon>
        <taxon>Fabaceae</taxon>
        <taxon>Papilionoideae</taxon>
        <taxon>50 kb inversion clade</taxon>
        <taxon>NPAAA clade</taxon>
        <taxon>indigoferoid/millettioid clade</taxon>
        <taxon>Phaseoleae</taxon>
        <taxon>Vigna</taxon>
    </lineage>
</organism>
<dbReference type="GO" id="GO:0005634">
    <property type="term" value="C:nucleus"/>
    <property type="evidence" value="ECO:0007669"/>
    <property type="project" value="UniProtKB-SubCell"/>
</dbReference>
<dbReference type="GO" id="GO:0031347">
    <property type="term" value="P:regulation of defense response"/>
    <property type="evidence" value="ECO:0007669"/>
    <property type="project" value="UniProtKB-UniRule"/>
</dbReference>
<comment type="domain">
    <text evidence="2">The jas domain is required for interaction with COI1.</text>
</comment>
<dbReference type="GO" id="GO:0009611">
    <property type="term" value="P:response to wounding"/>
    <property type="evidence" value="ECO:0007669"/>
    <property type="project" value="UniProtKB-UniRule"/>
</dbReference>
<keyword evidence="6" id="KW-1185">Reference proteome</keyword>
<dbReference type="GO" id="GO:2000022">
    <property type="term" value="P:regulation of jasmonic acid mediated signaling pathway"/>
    <property type="evidence" value="ECO:0007669"/>
    <property type="project" value="UniProtKB-UniRule"/>
</dbReference>
<dbReference type="AlphaFoldDB" id="A0AAQ3S4S4"/>
<comment type="similarity">
    <text evidence="1 2">Belongs to the TIFY/JAZ family.</text>
</comment>
<dbReference type="PANTHER" id="PTHR33077">
    <property type="entry name" value="PROTEIN TIFY 4A-RELATED-RELATED"/>
    <property type="match status" value="1"/>
</dbReference>
<dbReference type="Pfam" id="PF06200">
    <property type="entry name" value="tify"/>
    <property type="match status" value="1"/>
</dbReference>
<dbReference type="PANTHER" id="PTHR33077:SF8">
    <property type="entry name" value="PROTEIN TIFY 8"/>
    <property type="match status" value="1"/>
</dbReference>
<comment type="subcellular location">
    <subcellularLocation>
        <location evidence="2">Nucleus</location>
    </subcellularLocation>
</comment>
<evidence type="ECO:0000256" key="2">
    <source>
        <dbReference type="RuleBase" id="RU369065"/>
    </source>
</evidence>
<sequence length="460" mass="49061">MAVLLRMAQPHNGNTSNTFNQTLVLHDFLGMKPAADSPKTTDVRLSEPSASASSAGGRGPFSATSDIASEKQVGNHLEGVPFYGPRSDLSGAEISNRLVGSKRSNSDSAFTGSSRDAFQMVPDSYQNSHLMKVLRNAAGDRSRRPNDEEVLLGMQSMKQSSSQIFQPPTSAKIDANKWERSILMNVGPSMQYPPRGGQLAPFVHQMASSKIRDTNAGPSFISQSAADEGSRTGIKGPGILSSINVAAMSAEKTPSAVMLGGSRPKPGSNIIESSTPPSQPTLTSASRQMTIFYGGQAHVFDDVHPHKAYQNRKRRLMTNVRCPIRKVLKHLSKSLCKDCNFDFCAFSTLLYDNFKADVIMALAGSNGGSWSTAFSPKSAVKMVSDGNLHSGENETGVVNNVAFPQELHGKLSITASSSHAMGPGDRVTTPAGAQKGSVFAKDTRNPVQASDPSAEDKRGQ</sequence>
<dbReference type="Proteomes" id="UP001374535">
    <property type="component" value="Chromosome 2"/>
</dbReference>
<gene>
    <name evidence="5" type="ORF">V8G54_006666</name>
</gene>
<dbReference type="InterPro" id="IPR040390">
    <property type="entry name" value="TIFY/JAZ"/>
</dbReference>
<dbReference type="EMBL" id="CP144699">
    <property type="protein sequence ID" value="WVZ19344.1"/>
    <property type="molecule type" value="Genomic_DNA"/>
</dbReference>
<protein>
    <recommendedName>
        <fullName evidence="2">Protein TIFY</fullName>
    </recommendedName>
    <alternativeName>
        <fullName evidence="2">Jasmonate ZIM domain-containing protein</fullName>
    </alternativeName>
</protein>
<keyword evidence="2" id="KW-1184">Jasmonic acid signaling pathway</keyword>
<evidence type="ECO:0000256" key="1">
    <source>
        <dbReference type="ARBA" id="ARBA00008614"/>
    </source>
</evidence>
<feature type="region of interest" description="Disordered" evidence="3">
    <location>
        <begin position="415"/>
        <end position="460"/>
    </location>
</feature>
<evidence type="ECO:0000313" key="6">
    <source>
        <dbReference type="Proteomes" id="UP001374535"/>
    </source>
</evidence>
<name>A0AAQ3S4S4_VIGMU</name>
<dbReference type="SMART" id="SM00979">
    <property type="entry name" value="TIFY"/>
    <property type="match status" value="1"/>
</dbReference>
<dbReference type="InterPro" id="IPR010399">
    <property type="entry name" value="Tify_dom"/>
</dbReference>
<evidence type="ECO:0000256" key="3">
    <source>
        <dbReference type="SAM" id="MobiDB-lite"/>
    </source>
</evidence>
<proteinExistence type="inferred from homology"/>
<feature type="region of interest" description="Disordered" evidence="3">
    <location>
        <begin position="35"/>
        <end position="64"/>
    </location>
</feature>
<reference evidence="5 6" key="1">
    <citation type="journal article" date="2023" name="Life. Sci Alliance">
        <title>Evolutionary insights into 3D genome organization and epigenetic landscape of Vigna mungo.</title>
        <authorList>
            <person name="Junaid A."/>
            <person name="Singh B."/>
            <person name="Bhatia S."/>
        </authorList>
    </citation>
    <scope>NUCLEOTIDE SEQUENCE [LARGE SCALE GENOMIC DNA]</scope>
    <source>
        <strain evidence="5">Urdbean</strain>
    </source>
</reference>
<feature type="compositionally biased region" description="Low complexity" evidence="3">
    <location>
        <begin position="46"/>
        <end position="63"/>
    </location>
</feature>
<accession>A0AAQ3S4S4</accession>